<gene>
    <name evidence="8" type="ORF">Sango_2591300</name>
</gene>
<dbReference type="InterPro" id="IPR027443">
    <property type="entry name" value="IPNS-like_sf"/>
</dbReference>
<keyword evidence="6" id="KW-0560">Oxidoreductase</keyword>
<dbReference type="PANTHER" id="PTHR47990">
    <property type="entry name" value="2-OXOGLUTARATE (2OG) AND FE(II)-DEPENDENT OXYGENASE SUPERFAMILY PROTEIN-RELATED"/>
    <property type="match status" value="1"/>
</dbReference>
<dbReference type="GO" id="GO:0046872">
    <property type="term" value="F:metal ion binding"/>
    <property type="evidence" value="ECO:0007669"/>
    <property type="project" value="UniProtKB-KW"/>
</dbReference>
<dbReference type="InterPro" id="IPR050231">
    <property type="entry name" value="Iron_ascorbate_oxido_reductase"/>
</dbReference>
<evidence type="ECO:0000259" key="7">
    <source>
        <dbReference type="PROSITE" id="PS51471"/>
    </source>
</evidence>
<dbReference type="AlphaFoldDB" id="A0AAE1W5P4"/>
<dbReference type="InterPro" id="IPR044861">
    <property type="entry name" value="IPNS-like_FE2OG_OXY"/>
</dbReference>
<dbReference type="GO" id="GO:0002238">
    <property type="term" value="P:response to molecule of fungal origin"/>
    <property type="evidence" value="ECO:0007669"/>
    <property type="project" value="UniProtKB-ARBA"/>
</dbReference>
<dbReference type="PROSITE" id="PS51471">
    <property type="entry name" value="FE2OG_OXY"/>
    <property type="match status" value="1"/>
</dbReference>
<feature type="domain" description="Fe2OG dioxygenase" evidence="7">
    <location>
        <begin position="170"/>
        <end position="274"/>
    </location>
</feature>
<evidence type="ECO:0000256" key="5">
    <source>
        <dbReference type="ARBA" id="ARBA00076740"/>
    </source>
</evidence>
<comment type="caution">
    <text evidence="8">The sequence shown here is derived from an EMBL/GenBank/DDBJ whole genome shotgun (WGS) entry which is preliminary data.</text>
</comment>
<dbReference type="GO" id="GO:0009805">
    <property type="term" value="P:coumarin biosynthetic process"/>
    <property type="evidence" value="ECO:0007669"/>
    <property type="project" value="UniProtKB-ARBA"/>
</dbReference>
<evidence type="ECO:0000256" key="4">
    <source>
        <dbReference type="ARBA" id="ARBA00074102"/>
    </source>
</evidence>
<dbReference type="EMBL" id="JACGWL010000015">
    <property type="protein sequence ID" value="KAK4387207.1"/>
    <property type="molecule type" value="Genomic_DNA"/>
</dbReference>
<evidence type="ECO:0000256" key="2">
    <source>
        <dbReference type="ARBA" id="ARBA00023004"/>
    </source>
</evidence>
<keyword evidence="2 6" id="KW-0408">Iron</keyword>
<name>A0AAE1W5P4_9LAMI</name>
<evidence type="ECO:0000256" key="6">
    <source>
        <dbReference type="RuleBase" id="RU003682"/>
    </source>
</evidence>
<protein>
    <recommendedName>
        <fullName evidence="4">2-oxoglutarate-dependent dioxygenase DAO</fullName>
    </recommendedName>
    <alternativeName>
        <fullName evidence="5">Protein DIOXYGENASE FOR AUXIN OXIDATION</fullName>
    </alternativeName>
</protein>
<reference evidence="8" key="1">
    <citation type="submission" date="2020-06" db="EMBL/GenBank/DDBJ databases">
        <authorList>
            <person name="Li T."/>
            <person name="Hu X."/>
            <person name="Zhang T."/>
            <person name="Song X."/>
            <person name="Zhang H."/>
            <person name="Dai N."/>
            <person name="Sheng W."/>
            <person name="Hou X."/>
            <person name="Wei L."/>
        </authorList>
    </citation>
    <scope>NUCLEOTIDE SEQUENCE</scope>
    <source>
        <strain evidence="8">K16</strain>
        <tissue evidence="8">Leaf</tissue>
    </source>
</reference>
<keyword evidence="9" id="KW-1185">Reference proteome</keyword>
<sequence length="326" mass="36027">MQQLALLLNQLKNSGKTKGEAAAEGEMAKRSVPVIDMQDFSGLAEKIVRACEEWGCFRLVNHGVPMELMAEMKGVTRSLMDLPMEIKQKNSHPEPGKGYTPPNMASPYFEGLSLYDMTSPGAFDHFCSQVDASPHQMEVLEKYAFALYDLAQLLGSKLVEGLGLSGELFKGWPCQLKMNKYNYSHETVGLTGAVMHTDPGFLTILQDDEIVNGLEAVDDITGELVSVDPIPGTLVVNVGDVATVWSNGRFCNVKHRVQCYEPTIRTSIALFVLAPNDEKVEAPPQLVDSDHPRRYIPFDFEDYRKLRTSTNSPTGGALKYFLAKSS</sequence>
<proteinExistence type="inferred from homology"/>
<reference evidence="8" key="2">
    <citation type="journal article" date="2024" name="Plant">
        <title>Genomic evolution and insights into agronomic trait innovations of Sesamum species.</title>
        <authorList>
            <person name="Miao H."/>
            <person name="Wang L."/>
            <person name="Qu L."/>
            <person name="Liu H."/>
            <person name="Sun Y."/>
            <person name="Le M."/>
            <person name="Wang Q."/>
            <person name="Wei S."/>
            <person name="Zheng Y."/>
            <person name="Lin W."/>
            <person name="Duan Y."/>
            <person name="Cao H."/>
            <person name="Xiong S."/>
            <person name="Wang X."/>
            <person name="Wei L."/>
            <person name="Li C."/>
            <person name="Ma Q."/>
            <person name="Ju M."/>
            <person name="Zhao R."/>
            <person name="Li G."/>
            <person name="Mu C."/>
            <person name="Tian Q."/>
            <person name="Mei H."/>
            <person name="Zhang T."/>
            <person name="Gao T."/>
            <person name="Zhang H."/>
        </authorList>
    </citation>
    <scope>NUCLEOTIDE SEQUENCE</scope>
    <source>
        <strain evidence="8">K16</strain>
    </source>
</reference>
<keyword evidence="8" id="KW-0223">Dioxygenase</keyword>
<evidence type="ECO:0000256" key="1">
    <source>
        <dbReference type="ARBA" id="ARBA00022723"/>
    </source>
</evidence>
<comment type="function">
    <text evidence="3">2-oxoglutarate-dependent dioxygenase essential for auxin catabolism and maintenance of auxin homeostasis in reproductive organs. Catalyzes the irreversible oxidation of indole-3-acetic acid (IAA) to the biologically inactive 2-oxoindole-3-acetic acid (OxIAA).</text>
</comment>
<dbReference type="InterPro" id="IPR026992">
    <property type="entry name" value="DIOX_N"/>
</dbReference>
<comment type="similarity">
    <text evidence="6">Belongs to the iron/ascorbate-dependent oxidoreductase family.</text>
</comment>
<accession>A0AAE1W5P4</accession>
<dbReference type="InterPro" id="IPR005123">
    <property type="entry name" value="Oxoglu/Fe-dep_dioxygenase_dom"/>
</dbReference>
<dbReference type="Proteomes" id="UP001289374">
    <property type="component" value="Unassembled WGS sequence"/>
</dbReference>
<dbReference type="Pfam" id="PF03171">
    <property type="entry name" value="2OG-FeII_Oxy"/>
    <property type="match status" value="1"/>
</dbReference>
<organism evidence="8 9">
    <name type="scientific">Sesamum angolense</name>
    <dbReference type="NCBI Taxonomy" id="2727404"/>
    <lineage>
        <taxon>Eukaryota</taxon>
        <taxon>Viridiplantae</taxon>
        <taxon>Streptophyta</taxon>
        <taxon>Embryophyta</taxon>
        <taxon>Tracheophyta</taxon>
        <taxon>Spermatophyta</taxon>
        <taxon>Magnoliopsida</taxon>
        <taxon>eudicotyledons</taxon>
        <taxon>Gunneridae</taxon>
        <taxon>Pentapetalae</taxon>
        <taxon>asterids</taxon>
        <taxon>lamiids</taxon>
        <taxon>Lamiales</taxon>
        <taxon>Pedaliaceae</taxon>
        <taxon>Sesamum</taxon>
    </lineage>
</organism>
<dbReference type="SUPFAM" id="SSF51197">
    <property type="entry name" value="Clavaminate synthase-like"/>
    <property type="match status" value="1"/>
</dbReference>
<evidence type="ECO:0000256" key="3">
    <source>
        <dbReference type="ARBA" id="ARBA00054658"/>
    </source>
</evidence>
<evidence type="ECO:0000313" key="9">
    <source>
        <dbReference type="Proteomes" id="UP001289374"/>
    </source>
</evidence>
<dbReference type="Pfam" id="PF14226">
    <property type="entry name" value="DIOX_N"/>
    <property type="match status" value="1"/>
</dbReference>
<dbReference type="GO" id="GO:0016706">
    <property type="term" value="F:2-oxoglutarate-dependent dioxygenase activity"/>
    <property type="evidence" value="ECO:0007669"/>
    <property type="project" value="UniProtKB-ARBA"/>
</dbReference>
<keyword evidence="1 6" id="KW-0479">Metal-binding</keyword>
<dbReference type="Gene3D" id="2.60.120.330">
    <property type="entry name" value="B-lactam Antibiotic, Isopenicillin N Synthase, Chain"/>
    <property type="match status" value="1"/>
</dbReference>
<dbReference type="FunFam" id="2.60.120.330:FF:000017">
    <property type="entry name" value="2-oxoglutarate-dependent dioxygenase DAO"/>
    <property type="match status" value="1"/>
</dbReference>
<evidence type="ECO:0000313" key="8">
    <source>
        <dbReference type="EMBL" id="KAK4387207.1"/>
    </source>
</evidence>